<reference evidence="2" key="2">
    <citation type="submission" date="2022-01" db="EMBL/GenBank/DDBJ databases">
        <authorList>
            <person name="Yamashiro T."/>
            <person name="Shiraishi A."/>
            <person name="Satake H."/>
            <person name="Nakayama K."/>
        </authorList>
    </citation>
    <scope>NUCLEOTIDE SEQUENCE</scope>
</reference>
<keyword evidence="2" id="KW-0808">Transferase</keyword>
<sequence length="226" mass="26136">MRVNAWAPVQSGQKFIIGLMADWKAKTMSFEGRLTLVKSILGSLPLYYFLMFHVPGKKVWLSLEYRMVWRFRKEDGKLHGLGWVDHQRLCNRFPRLYHLDRSKEGSVLDKGSWEKMIHTDSRGQETIWNKLVPKKVNIFVWMDLKGRLLVRVELDRIDIDLDSILCPCCDIVVEMCGHSLVTCDLAMSVWEKVFNWWKVGSVNAFSIDEVFASSGGVNVPTLLSRV</sequence>
<reference evidence="2" key="1">
    <citation type="journal article" date="2022" name="Int. J. Mol. Sci.">
        <title>Draft Genome of Tanacetum Coccineum: Genomic Comparison of Closely Related Tanacetum-Family Plants.</title>
        <authorList>
            <person name="Yamashiro T."/>
            <person name="Shiraishi A."/>
            <person name="Nakayama K."/>
            <person name="Satake H."/>
        </authorList>
    </citation>
    <scope>NUCLEOTIDE SEQUENCE</scope>
</reference>
<protein>
    <submittedName>
        <fullName evidence="2">RNA-directed DNA polymerase, eukaryota, reverse transcriptase zinc-binding domain protein</fullName>
    </submittedName>
</protein>
<gene>
    <name evidence="2" type="ORF">Tco_0819443</name>
</gene>
<evidence type="ECO:0000259" key="1">
    <source>
        <dbReference type="Pfam" id="PF13966"/>
    </source>
</evidence>
<dbReference type="PANTHER" id="PTHR33116:SF78">
    <property type="entry name" value="OS12G0587133 PROTEIN"/>
    <property type="match status" value="1"/>
</dbReference>
<dbReference type="InterPro" id="IPR026960">
    <property type="entry name" value="RVT-Znf"/>
</dbReference>
<dbReference type="PANTHER" id="PTHR33116">
    <property type="entry name" value="REVERSE TRANSCRIPTASE ZINC-BINDING DOMAIN-CONTAINING PROTEIN-RELATED-RELATED"/>
    <property type="match status" value="1"/>
</dbReference>
<proteinExistence type="predicted"/>
<dbReference type="Pfam" id="PF13966">
    <property type="entry name" value="zf-RVT"/>
    <property type="match status" value="1"/>
</dbReference>
<accession>A0ABQ5AAY6</accession>
<dbReference type="EMBL" id="BQNB010012030">
    <property type="protein sequence ID" value="GJS98273.1"/>
    <property type="molecule type" value="Genomic_DNA"/>
</dbReference>
<keyword evidence="2" id="KW-0548">Nucleotidyltransferase</keyword>
<name>A0ABQ5AAY6_9ASTR</name>
<keyword evidence="2" id="KW-0695">RNA-directed DNA polymerase</keyword>
<dbReference type="Proteomes" id="UP001151760">
    <property type="component" value="Unassembled WGS sequence"/>
</dbReference>
<dbReference type="GO" id="GO:0003964">
    <property type="term" value="F:RNA-directed DNA polymerase activity"/>
    <property type="evidence" value="ECO:0007669"/>
    <property type="project" value="UniProtKB-KW"/>
</dbReference>
<organism evidence="2 3">
    <name type="scientific">Tanacetum coccineum</name>
    <dbReference type="NCBI Taxonomy" id="301880"/>
    <lineage>
        <taxon>Eukaryota</taxon>
        <taxon>Viridiplantae</taxon>
        <taxon>Streptophyta</taxon>
        <taxon>Embryophyta</taxon>
        <taxon>Tracheophyta</taxon>
        <taxon>Spermatophyta</taxon>
        <taxon>Magnoliopsida</taxon>
        <taxon>eudicotyledons</taxon>
        <taxon>Gunneridae</taxon>
        <taxon>Pentapetalae</taxon>
        <taxon>asterids</taxon>
        <taxon>campanulids</taxon>
        <taxon>Asterales</taxon>
        <taxon>Asteraceae</taxon>
        <taxon>Asteroideae</taxon>
        <taxon>Anthemideae</taxon>
        <taxon>Anthemidinae</taxon>
        <taxon>Tanacetum</taxon>
    </lineage>
</organism>
<feature type="domain" description="Reverse transcriptase zinc-binding" evidence="1">
    <location>
        <begin position="122"/>
        <end position="190"/>
    </location>
</feature>
<comment type="caution">
    <text evidence="2">The sequence shown here is derived from an EMBL/GenBank/DDBJ whole genome shotgun (WGS) entry which is preliminary data.</text>
</comment>
<evidence type="ECO:0000313" key="3">
    <source>
        <dbReference type="Proteomes" id="UP001151760"/>
    </source>
</evidence>
<evidence type="ECO:0000313" key="2">
    <source>
        <dbReference type="EMBL" id="GJS98273.1"/>
    </source>
</evidence>
<keyword evidence="3" id="KW-1185">Reference proteome</keyword>